<dbReference type="RefSeq" id="WP_263797788.1">
    <property type="nucleotide sequence ID" value="NZ_AP027141.1"/>
</dbReference>
<feature type="transmembrane region" description="Helical" evidence="1">
    <location>
        <begin position="76"/>
        <end position="95"/>
    </location>
</feature>
<proteinExistence type="predicted"/>
<organism evidence="2 3">
    <name type="scientific">Microbacterium terricola</name>
    <dbReference type="NCBI Taxonomy" id="344163"/>
    <lineage>
        <taxon>Bacteria</taxon>
        <taxon>Bacillati</taxon>
        <taxon>Actinomycetota</taxon>
        <taxon>Actinomycetes</taxon>
        <taxon>Micrococcales</taxon>
        <taxon>Microbacteriaceae</taxon>
        <taxon>Microbacterium</taxon>
    </lineage>
</organism>
<evidence type="ECO:0000313" key="3">
    <source>
        <dbReference type="Proteomes" id="UP001317779"/>
    </source>
</evidence>
<keyword evidence="3" id="KW-1185">Reference proteome</keyword>
<keyword evidence="1" id="KW-1133">Transmembrane helix</keyword>
<evidence type="ECO:0000256" key="1">
    <source>
        <dbReference type="SAM" id="Phobius"/>
    </source>
</evidence>
<evidence type="ECO:0000313" key="2">
    <source>
        <dbReference type="EMBL" id="BDV31624.1"/>
    </source>
</evidence>
<dbReference type="EMBL" id="AP027141">
    <property type="protein sequence ID" value="BDV31624.1"/>
    <property type="molecule type" value="Genomic_DNA"/>
</dbReference>
<reference evidence="2 3" key="1">
    <citation type="submission" date="2022-12" db="EMBL/GenBank/DDBJ databases">
        <title>Microbacterium terricola strain KV-448 chromosome, complete genome.</title>
        <authorList>
            <person name="Oshima T."/>
            <person name="Moriya T."/>
            <person name="Bessho Y."/>
        </authorList>
    </citation>
    <scope>NUCLEOTIDE SEQUENCE [LARGE SCALE GENOMIC DNA]</scope>
    <source>
        <strain evidence="2 3">KV-448</strain>
    </source>
</reference>
<name>A0ABM8E106_9MICO</name>
<accession>A0ABM8E106</accession>
<keyword evidence="1" id="KW-0472">Membrane</keyword>
<gene>
    <name evidence="2" type="ORF">Microterr_22840</name>
</gene>
<protein>
    <submittedName>
        <fullName evidence="2">Uncharacterized protein</fullName>
    </submittedName>
</protein>
<dbReference type="Proteomes" id="UP001317779">
    <property type="component" value="Chromosome"/>
</dbReference>
<sequence>MADNRRAIEVELAELRRRAYGPDADIAADPAAQSRLRDLEAGEQEEIADVSAPRDAAGTPGVAAPPNSRWRRSGPWIVAGAAITIALLAGAALVAEETSRPQAELTLAARSVPGDVIVPGISTATLRAWNIPPGALAYNGRVGNLDVWTMTDGADAGCVILSVEGSFYRQSCGRRPLAPQIDVVADPELIPSRSMDPAVPPGSVVRIGLFDDVVRIFVARPDTGP</sequence>
<keyword evidence="1" id="KW-0812">Transmembrane</keyword>